<proteinExistence type="predicted"/>
<dbReference type="SMART" id="SM00034">
    <property type="entry name" value="CLECT"/>
    <property type="match status" value="1"/>
</dbReference>
<organism evidence="6 7">
    <name type="scientific">Albula goreensis</name>
    <dbReference type="NCBI Taxonomy" id="1534307"/>
    <lineage>
        <taxon>Eukaryota</taxon>
        <taxon>Metazoa</taxon>
        <taxon>Chordata</taxon>
        <taxon>Craniata</taxon>
        <taxon>Vertebrata</taxon>
        <taxon>Euteleostomi</taxon>
        <taxon>Actinopterygii</taxon>
        <taxon>Neopterygii</taxon>
        <taxon>Teleostei</taxon>
        <taxon>Albuliformes</taxon>
        <taxon>Albulidae</taxon>
        <taxon>Albula</taxon>
    </lineage>
</organism>
<dbReference type="PANTHER" id="PTHR22803">
    <property type="entry name" value="MANNOSE, PHOSPHOLIPASE, LECTIN RECEPTOR RELATED"/>
    <property type="match status" value="1"/>
</dbReference>
<evidence type="ECO:0000313" key="6">
    <source>
        <dbReference type="EMBL" id="KAI1895516.1"/>
    </source>
</evidence>
<comment type="caution">
    <text evidence="6">The sequence shown here is derived from an EMBL/GenBank/DDBJ whole genome shotgun (WGS) entry which is preliminary data.</text>
</comment>
<dbReference type="Pfam" id="PF00059">
    <property type="entry name" value="Lectin_C"/>
    <property type="match status" value="1"/>
</dbReference>
<dbReference type="InterPro" id="IPR016186">
    <property type="entry name" value="C-type_lectin-like/link_sf"/>
</dbReference>
<name>A0A8T3DHB1_9TELE</name>
<accession>A0A8T3DHB1</accession>
<protein>
    <recommendedName>
        <fullName evidence="5">C-type lectin domain-containing protein</fullName>
    </recommendedName>
</protein>
<evidence type="ECO:0000256" key="2">
    <source>
        <dbReference type="ARBA" id="ARBA00023157"/>
    </source>
</evidence>
<feature type="coiled-coil region" evidence="3">
    <location>
        <begin position="101"/>
        <end position="149"/>
    </location>
</feature>
<keyword evidence="7" id="KW-1185">Reference proteome</keyword>
<dbReference type="PROSITE" id="PS50041">
    <property type="entry name" value="C_TYPE_LECTIN_2"/>
    <property type="match status" value="1"/>
</dbReference>
<dbReference type="InterPro" id="IPR016187">
    <property type="entry name" value="CTDL_fold"/>
</dbReference>
<evidence type="ECO:0000256" key="3">
    <source>
        <dbReference type="SAM" id="Coils"/>
    </source>
</evidence>
<dbReference type="Proteomes" id="UP000829720">
    <property type="component" value="Unassembled WGS sequence"/>
</dbReference>
<dbReference type="PROSITE" id="PS00615">
    <property type="entry name" value="C_TYPE_LECTIN_1"/>
    <property type="match status" value="1"/>
</dbReference>
<evidence type="ECO:0000259" key="5">
    <source>
        <dbReference type="PROSITE" id="PS50041"/>
    </source>
</evidence>
<dbReference type="InterPro" id="IPR001304">
    <property type="entry name" value="C-type_lectin-like"/>
</dbReference>
<dbReference type="Gene3D" id="3.10.100.10">
    <property type="entry name" value="Mannose-Binding Protein A, subunit A"/>
    <property type="match status" value="1"/>
</dbReference>
<keyword evidence="4" id="KW-0472">Membrane</keyword>
<keyword evidence="2" id="KW-1015">Disulfide bond</keyword>
<keyword evidence="4" id="KW-1133">Transmembrane helix</keyword>
<reference evidence="6" key="1">
    <citation type="submission" date="2021-01" db="EMBL/GenBank/DDBJ databases">
        <authorList>
            <person name="Zahm M."/>
            <person name="Roques C."/>
            <person name="Cabau C."/>
            <person name="Klopp C."/>
            <person name="Donnadieu C."/>
            <person name="Jouanno E."/>
            <person name="Lampietro C."/>
            <person name="Louis A."/>
            <person name="Herpin A."/>
            <person name="Echchiki A."/>
            <person name="Berthelot C."/>
            <person name="Parey E."/>
            <person name="Roest-Crollius H."/>
            <person name="Braasch I."/>
            <person name="Postlethwait J."/>
            <person name="Bobe J."/>
            <person name="Montfort J."/>
            <person name="Bouchez O."/>
            <person name="Begum T."/>
            <person name="Mejri S."/>
            <person name="Adams A."/>
            <person name="Chen W.-J."/>
            <person name="Guiguen Y."/>
        </authorList>
    </citation>
    <scope>NUCLEOTIDE SEQUENCE</scope>
    <source>
        <tissue evidence="6">Blood</tissue>
    </source>
</reference>
<evidence type="ECO:0000313" key="7">
    <source>
        <dbReference type="Proteomes" id="UP000829720"/>
    </source>
</evidence>
<dbReference type="GO" id="GO:0030246">
    <property type="term" value="F:carbohydrate binding"/>
    <property type="evidence" value="ECO:0007669"/>
    <property type="project" value="UniProtKB-KW"/>
</dbReference>
<keyword evidence="4" id="KW-0812">Transmembrane</keyword>
<keyword evidence="3" id="KW-0175">Coiled coil</keyword>
<dbReference type="InterPro" id="IPR018378">
    <property type="entry name" value="C-type_lectin_CS"/>
</dbReference>
<dbReference type="InterPro" id="IPR050111">
    <property type="entry name" value="C-type_lectin/snaclec_domain"/>
</dbReference>
<evidence type="ECO:0000256" key="4">
    <source>
        <dbReference type="SAM" id="Phobius"/>
    </source>
</evidence>
<dbReference type="OrthoDB" id="6337382at2759"/>
<dbReference type="EMBL" id="JAERUA010000009">
    <property type="protein sequence ID" value="KAI1895516.1"/>
    <property type="molecule type" value="Genomic_DNA"/>
</dbReference>
<dbReference type="InterPro" id="IPR033989">
    <property type="entry name" value="CD209-like_CTLD"/>
</dbReference>
<gene>
    <name evidence="6" type="ORF">AGOR_G00107060</name>
</gene>
<dbReference type="AlphaFoldDB" id="A0A8T3DHB1"/>
<feature type="domain" description="C-type lectin" evidence="5">
    <location>
        <begin position="181"/>
        <end position="311"/>
    </location>
</feature>
<sequence length="317" mass="36676">MKMECSVVHTENRLEDMYNKLINQDDNELSTEDHSPHSHPPTRLKSIIGPSVQTYRVTAMILGVLCAILIATIIALCVRYNGLSEKHVVLSQNSSETHSNLQQLQDRYDSITATLMKVQKNFQEAVSAKDQMQRERDREKQTKDLVMREKEVLMKEETKLLARITELGKNCERCPVGWELQNTTCYLFSVADSDQRLSWSQSREECRKSGADLVVIDSQEKQEFVSRTMKRIGTGSRYWHITGYWIGLRDVHTEGVWKWLNGTELTRGFWLDGEPNDQYSTEDCAATYPKDNLLKTWNDAPCGYNLKWICEKNVREN</sequence>
<feature type="transmembrane region" description="Helical" evidence="4">
    <location>
        <begin position="59"/>
        <end position="78"/>
    </location>
</feature>
<evidence type="ECO:0000256" key="1">
    <source>
        <dbReference type="ARBA" id="ARBA00022734"/>
    </source>
</evidence>
<dbReference type="SUPFAM" id="SSF56436">
    <property type="entry name" value="C-type lectin-like"/>
    <property type="match status" value="1"/>
</dbReference>
<keyword evidence="1" id="KW-0430">Lectin</keyword>
<dbReference type="CDD" id="cd03590">
    <property type="entry name" value="CLECT_DC-SIGN_like"/>
    <property type="match status" value="1"/>
</dbReference>